<feature type="chain" id="PRO_5034320847" description="VWFA domain-containing protein" evidence="8">
    <location>
        <begin position="18"/>
        <end position="197"/>
    </location>
</feature>
<evidence type="ECO:0000256" key="1">
    <source>
        <dbReference type="ARBA" id="ARBA00004498"/>
    </source>
</evidence>
<evidence type="ECO:0000256" key="3">
    <source>
        <dbReference type="ARBA" id="ARBA00022530"/>
    </source>
</evidence>
<dbReference type="InterPro" id="IPR002035">
    <property type="entry name" value="VWF_A"/>
</dbReference>
<accession>A0A8C6TBG9</accession>
<keyword evidence="3" id="KW-0272">Extracellular matrix</keyword>
<dbReference type="Ensembl" id="ENSNMLT00000020927.1">
    <property type="protein sequence ID" value="ENSNMLP00000018605.1"/>
    <property type="gene ID" value="ENSNMLG00000012250.1"/>
</dbReference>
<keyword evidence="7" id="KW-0176">Collagen</keyword>
<dbReference type="GO" id="GO:0007155">
    <property type="term" value="P:cell adhesion"/>
    <property type="evidence" value="ECO:0007669"/>
    <property type="project" value="UniProtKB-KW"/>
</dbReference>
<dbReference type="PROSITE" id="PS50234">
    <property type="entry name" value="VWFA"/>
    <property type="match status" value="1"/>
</dbReference>
<dbReference type="Proteomes" id="UP000694523">
    <property type="component" value="Unplaced"/>
</dbReference>
<evidence type="ECO:0000259" key="9">
    <source>
        <dbReference type="PROSITE" id="PS50234"/>
    </source>
</evidence>
<proteinExistence type="predicted"/>
<name>A0A8C6TBG9_9GOBI</name>
<evidence type="ECO:0000256" key="4">
    <source>
        <dbReference type="ARBA" id="ARBA00022729"/>
    </source>
</evidence>
<dbReference type="Pfam" id="PF00092">
    <property type="entry name" value="VWA"/>
    <property type="match status" value="1"/>
</dbReference>
<dbReference type="FunFam" id="3.40.50.410:FF:000003">
    <property type="entry name" value="Collagen type VI alpha 3 chain"/>
    <property type="match status" value="1"/>
</dbReference>
<evidence type="ECO:0000256" key="5">
    <source>
        <dbReference type="ARBA" id="ARBA00022737"/>
    </source>
</evidence>
<reference evidence="10" key="2">
    <citation type="submission" date="2025-09" db="UniProtKB">
        <authorList>
            <consortium name="Ensembl"/>
        </authorList>
    </citation>
    <scope>IDENTIFICATION</scope>
</reference>
<keyword evidence="11" id="KW-1185">Reference proteome</keyword>
<evidence type="ECO:0000256" key="6">
    <source>
        <dbReference type="ARBA" id="ARBA00022889"/>
    </source>
</evidence>
<dbReference type="GO" id="GO:0005581">
    <property type="term" value="C:collagen trimer"/>
    <property type="evidence" value="ECO:0007669"/>
    <property type="project" value="UniProtKB-KW"/>
</dbReference>
<organism evidence="10 11">
    <name type="scientific">Neogobius melanostomus</name>
    <name type="common">round goby</name>
    <dbReference type="NCBI Taxonomy" id="47308"/>
    <lineage>
        <taxon>Eukaryota</taxon>
        <taxon>Metazoa</taxon>
        <taxon>Chordata</taxon>
        <taxon>Craniata</taxon>
        <taxon>Vertebrata</taxon>
        <taxon>Euteleostomi</taxon>
        <taxon>Actinopterygii</taxon>
        <taxon>Neopterygii</taxon>
        <taxon>Teleostei</taxon>
        <taxon>Neoteleostei</taxon>
        <taxon>Acanthomorphata</taxon>
        <taxon>Gobiaria</taxon>
        <taxon>Gobiiformes</taxon>
        <taxon>Gobioidei</taxon>
        <taxon>Gobiidae</taxon>
        <taxon>Benthophilinae</taxon>
        <taxon>Neogobiini</taxon>
        <taxon>Neogobius</taxon>
    </lineage>
</organism>
<protein>
    <recommendedName>
        <fullName evidence="9">VWFA domain-containing protein</fullName>
    </recommendedName>
</protein>
<dbReference type="InterPro" id="IPR050525">
    <property type="entry name" value="ECM_Assembly_Org"/>
</dbReference>
<dbReference type="PANTHER" id="PTHR24020:SF13">
    <property type="entry name" value="COLLAGEN ALPHA-3(VI) CHAIN"/>
    <property type="match status" value="1"/>
</dbReference>
<keyword evidence="2" id="KW-0964">Secreted</keyword>
<feature type="signal peptide" evidence="8">
    <location>
        <begin position="1"/>
        <end position="17"/>
    </location>
</feature>
<evidence type="ECO:0000313" key="10">
    <source>
        <dbReference type="Ensembl" id="ENSNMLP00000018605.1"/>
    </source>
</evidence>
<evidence type="ECO:0000256" key="7">
    <source>
        <dbReference type="ARBA" id="ARBA00023119"/>
    </source>
</evidence>
<keyword evidence="4 8" id="KW-0732">Signal</keyword>
<dbReference type="GO" id="GO:0005615">
    <property type="term" value="C:extracellular space"/>
    <property type="evidence" value="ECO:0007669"/>
    <property type="project" value="TreeGrafter"/>
</dbReference>
<dbReference type="SUPFAM" id="SSF53300">
    <property type="entry name" value="vWA-like"/>
    <property type="match status" value="1"/>
</dbReference>
<evidence type="ECO:0000256" key="2">
    <source>
        <dbReference type="ARBA" id="ARBA00022525"/>
    </source>
</evidence>
<keyword evidence="5" id="KW-0677">Repeat</keyword>
<dbReference type="PANTHER" id="PTHR24020">
    <property type="entry name" value="COLLAGEN ALPHA"/>
    <property type="match status" value="1"/>
</dbReference>
<dbReference type="AlphaFoldDB" id="A0A8C6TBG9"/>
<evidence type="ECO:0000313" key="11">
    <source>
        <dbReference type="Proteomes" id="UP000694523"/>
    </source>
</evidence>
<comment type="subcellular location">
    <subcellularLocation>
        <location evidence="1">Secreted</location>
        <location evidence="1">Extracellular space</location>
        <location evidence="1">Extracellular matrix</location>
    </subcellularLocation>
</comment>
<dbReference type="SMART" id="SM00327">
    <property type="entry name" value="VWA"/>
    <property type="match status" value="1"/>
</dbReference>
<feature type="domain" description="VWFA" evidence="9">
    <location>
        <begin position="21"/>
        <end position="195"/>
    </location>
</feature>
<reference evidence="10" key="1">
    <citation type="submission" date="2025-08" db="UniProtKB">
        <authorList>
            <consortium name="Ensembl"/>
        </authorList>
    </citation>
    <scope>IDENTIFICATION</scope>
</reference>
<keyword evidence="6" id="KW-0130">Cell adhesion</keyword>
<sequence>MYLLCIFFCVLVRTSDAVKKDIVFLLDGSDNTRKGFPQIQQFVKSIVERMSIDDGKDRVAVVQYTDTPTVQFHLSSYKNKSKLLSAIDKLRHQGGSEVNTGAAMRFTRLMVFTSSWGSRRLEGVPQILVLLTSQPSDDNIKTPAFALKEHEIMTVGVGVGDADFPELETIAFKPNMVYKVNDYAILNSPFLRWKIPD</sequence>
<dbReference type="Gene3D" id="3.40.50.410">
    <property type="entry name" value="von Willebrand factor, type A domain"/>
    <property type="match status" value="1"/>
</dbReference>
<dbReference type="InterPro" id="IPR036465">
    <property type="entry name" value="vWFA_dom_sf"/>
</dbReference>
<evidence type="ECO:0000256" key="8">
    <source>
        <dbReference type="SAM" id="SignalP"/>
    </source>
</evidence>